<comment type="caution">
    <text evidence="5">The sequence shown here is derived from an EMBL/GenBank/DDBJ whole genome shotgun (WGS) entry which is preliminary data.</text>
</comment>
<evidence type="ECO:0000313" key="6">
    <source>
        <dbReference type="Proteomes" id="UP000179266"/>
    </source>
</evidence>
<comment type="subcellular location">
    <subcellularLocation>
        <location evidence="1">Cell membrane</location>
        <topology evidence="1">Multi-pass membrane protein</topology>
    </subcellularLocation>
</comment>
<dbReference type="SUPFAM" id="SSF116726">
    <property type="entry name" value="TrkA C-terminal domain-like"/>
    <property type="match status" value="1"/>
</dbReference>
<evidence type="ECO:0000259" key="4">
    <source>
        <dbReference type="PROSITE" id="PS51202"/>
    </source>
</evidence>
<feature type="transmembrane region" description="Helical" evidence="2">
    <location>
        <begin position="34"/>
        <end position="51"/>
    </location>
</feature>
<evidence type="ECO:0000313" key="5">
    <source>
        <dbReference type="EMBL" id="OGL49294.1"/>
    </source>
</evidence>
<gene>
    <name evidence="5" type="ORF">A2161_07350</name>
</gene>
<dbReference type="Gene3D" id="3.30.70.1450">
    <property type="entry name" value="Regulator of K+ conductance, C-terminal domain"/>
    <property type="match status" value="1"/>
</dbReference>
<dbReference type="Gene3D" id="3.40.50.720">
    <property type="entry name" value="NAD(P)-binding Rossmann-like Domain"/>
    <property type="match status" value="1"/>
</dbReference>
<dbReference type="SUPFAM" id="SSF81324">
    <property type="entry name" value="Voltage-gated potassium channels"/>
    <property type="match status" value="1"/>
</dbReference>
<dbReference type="GO" id="GO:0005886">
    <property type="term" value="C:plasma membrane"/>
    <property type="evidence" value="ECO:0007669"/>
    <property type="project" value="UniProtKB-SubCell"/>
</dbReference>
<dbReference type="EMBL" id="MGDD01000021">
    <property type="protein sequence ID" value="OGL49294.1"/>
    <property type="molecule type" value="Genomic_DNA"/>
</dbReference>
<keyword evidence="2" id="KW-0812">Transmembrane</keyword>
<feature type="domain" description="RCK N-terminal" evidence="3">
    <location>
        <begin position="108"/>
        <end position="225"/>
    </location>
</feature>
<dbReference type="PROSITE" id="PS51202">
    <property type="entry name" value="RCK_C"/>
    <property type="match status" value="1"/>
</dbReference>
<dbReference type="GO" id="GO:0006813">
    <property type="term" value="P:potassium ion transport"/>
    <property type="evidence" value="ECO:0007669"/>
    <property type="project" value="InterPro"/>
</dbReference>
<dbReference type="InterPro" id="IPR006037">
    <property type="entry name" value="RCK_C"/>
</dbReference>
<feature type="transmembrane region" description="Helical" evidence="2">
    <location>
        <begin position="7"/>
        <end position="28"/>
    </location>
</feature>
<evidence type="ECO:0000259" key="3">
    <source>
        <dbReference type="PROSITE" id="PS51201"/>
    </source>
</evidence>
<dbReference type="InterPro" id="IPR013099">
    <property type="entry name" value="K_chnl_dom"/>
</dbReference>
<dbReference type="Gene3D" id="1.10.287.70">
    <property type="match status" value="1"/>
</dbReference>
<keyword evidence="2" id="KW-1133">Transmembrane helix</keyword>
<proteinExistence type="predicted"/>
<feature type="domain" description="RCK C-terminal" evidence="4">
    <location>
        <begin position="248"/>
        <end position="333"/>
    </location>
</feature>
<protein>
    <recommendedName>
        <fullName evidence="7">Potassium transporter TrkA</fullName>
    </recommendedName>
</protein>
<dbReference type="AlphaFoldDB" id="A0A1F7S7S8"/>
<feature type="transmembrane region" description="Helical" evidence="2">
    <location>
        <begin position="58"/>
        <end position="77"/>
    </location>
</feature>
<organism evidence="5 6">
    <name type="scientific">Candidatus Schekmanbacteria bacterium RBG_13_48_7</name>
    <dbReference type="NCBI Taxonomy" id="1817878"/>
    <lineage>
        <taxon>Bacteria</taxon>
        <taxon>Candidatus Schekmaniibacteriota</taxon>
    </lineage>
</organism>
<dbReference type="Pfam" id="PF07885">
    <property type="entry name" value="Ion_trans_2"/>
    <property type="match status" value="1"/>
</dbReference>
<dbReference type="Pfam" id="PF02254">
    <property type="entry name" value="TrkA_N"/>
    <property type="match status" value="1"/>
</dbReference>
<accession>A0A1F7S7S8</accession>
<dbReference type="Pfam" id="PF02080">
    <property type="entry name" value="TrkA_C"/>
    <property type="match status" value="1"/>
</dbReference>
<dbReference type="InterPro" id="IPR003148">
    <property type="entry name" value="RCK_N"/>
</dbReference>
<dbReference type="SUPFAM" id="SSF51735">
    <property type="entry name" value="NAD(P)-binding Rossmann-fold domains"/>
    <property type="match status" value="1"/>
</dbReference>
<dbReference type="InterPro" id="IPR050721">
    <property type="entry name" value="Trk_Ktr_HKT_K-transport"/>
</dbReference>
<name>A0A1F7S7S8_9BACT</name>
<reference evidence="5 6" key="1">
    <citation type="journal article" date="2016" name="Nat. Commun.">
        <title>Thousands of microbial genomes shed light on interconnected biogeochemical processes in an aquifer system.</title>
        <authorList>
            <person name="Anantharaman K."/>
            <person name="Brown C.T."/>
            <person name="Hug L.A."/>
            <person name="Sharon I."/>
            <person name="Castelle C.J."/>
            <person name="Probst A.J."/>
            <person name="Thomas B.C."/>
            <person name="Singh A."/>
            <person name="Wilkins M.J."/>
            <person name="Karaoz U."/>
            <person name="Brodie E.L."/>
            <person name="Williams K.H."/>
            <person name="Hubbard S.S."/>
            <person name="Banfield J.F."/>
        </authorList>
    </citation>
    <scope>NUCLEOTIDE SEQUENCE [LARGE SCALE GENOMIC DNA]</scope>
</reference>
<evidence type="ECO:0008006" key="7">
    <source>
        <dbReference type="Google" id="ProtNLM"/>
    </source>
</evidence>
<dbReference type="Proteomes" id="UP000179266">
    <property type="component" value="Unassembled WGS sequence"/>
</dbReference>
<sequence>MQSIKREFSLIIASIFMILLLGVLGYVYLEGFPVIDALYMTVITLTTVGFGEIQSLDHLGRLFTILLIFLGLGTIAYSTKVMVDFLSTGQLLLYIRRNRMEKKIDNLKNHFIVCGYGRMGQFISDLLSKRKLPFVVIENDAKLCEYLRATPIILVEGNAQHDDVLIFAGIARAKCLITTLGTDADNIFVVLTAKGLNPELKIATRLNEPLSEPKLYRAGANIVVSPHFVGGQRIVTSILKPTFVEFLDKVISVTGMEIDFDEIQISEKSPLNGKTISQSRIGQEFNVTILTIKKHDKQYIPKISGNTVLEQGDLLLALGNYEQLVKLREIAGHN</sequence>
<dbReference type="PANTHER" id="PTHR43833">
    <property type="entry name" value="POTASSIUM CHANNEL PROTEIN 2-RELATED-RELATED"/>
    <property type="match status" value="1"/>
</dbReference>
<dbReference type="InterPro" id="IPR036721">
    <property type="entry name" value="RCK_C_sf"/>
</dbReference>
<evidence type="ECO:0000256" key="2">
    <source>
        <dbReference type="SAM" id="Phobius"/>
    </source>
</evidence>
<dbReference type="InterPro" id="IPR036291">
    <property type="entry name" value="NAD(P)-bd_dom_sf"/>
</dbReference>
<dbReference type="PANTHER" id="PTHR43833:SF9">
    <property type="entry name" value="POTASSIUM CHANNEL PROTEIN YUGO-RELATED"/>
    <property type="match status" value="1"/>
</dbReference>
<dbReference type="PROSITE" id="PS51201">
    <property type="entry name" value="RCK_N"/>
    <property type="match status" value="1"/>
</dbReference>
<evidence type="ECO:0000256" key="1">
    <source>
        <dbReference type="ARBA" id="ARBA00004651"/>
    </source>
</evidence>
<dbReference type="GO" id="GO:0008324">
    <property type="term" value="F:monoatomic cation transmembrane transporter activity"/>
    <property type="evidence" value="ECO:0007669"/>
    <property type="project" value="InterPro"/>
</dbReference>
<keyword evidence="2" id="KW-0472">Membrane</keyword>